<feature type="compositionally biased region" description="Basic residues" evidence="1">
    <location>
        <begin position="140"/>
        <end position="149"/>
    </location>
</feature>
<accession>A0ABN9VKV9</accession>
<dbReference type="EMBL" id="CAUYUJ010017202">
    <property type="protein sequence ID" value="CAK0872790.1"/>
    <property type="molecule type" value="Genomic_DNA"/>
</dbReference>
<feature type="domain" description="FH2" evidence="2">
    <location>
        <begin position="1"/>
        <end position="150"/>
    </location>
</feature>
<feature type="region of interest" description="Disordered" evidence="1">
    <location>
        <begin position="135"/>
        <end position="385"/>
    </location>
</feature>
<dbReference type="InterPro" id="IPR042201">
    <property type="entry name" value="FH2_Formin_sf"/>
</dbReference>
<evidence type="ECO:0000313" key="4">
    <source>
        <dbReference type="Proteomes" id="UP001189429"/>
    </source>
</evidence>
<feature type="compositionally biased region" description="Low complexity" evidence="1">
    <location>
        <begin position="254"/>
        <end position="283"/>
    </location>
</feature>
<organism evidence="3 4">
    <name type="scientific">Prorocentrum cordatum</name>
    <dbReference type="NCBI Taxonomy" id="2364126"/>
    <lineage>
        <taxon>Eukaryota</taxon>
        <taxon>Sar</taxon>
        <taxon>Alveolata</taxon>
        <taxon>Dinophyceae</taxon>
        <taxon>Prorocentrales</taxon>
        <taxon>Prorocentraceae</taxon>
        <taxon>Prorocentrum</taxon>
    </lineage>
</organism>
<dbReference type="InterPro" id="IPR015425">
    <property type="entry name" value="FH2_Formin"/>
</dbReference>
<reference evidence="3" key="1">
    <citation type="submission" date="2023-10" db="EMBL/GenBank/DDBJ databases">
        <authorList>
            <person name="Chen Y."/>
            <person name="Shah S."/>
            <person name="Dougan E. K."/>
            <person name="Thang M."/>
            <person name="Chan C."/>
        </authorList>
    </citation>
    <scope>NUCLEOTIDE SEQUENCE [LARGE SCALE GENOMIC DNA]</scope>
</reference>
<evidence type="ECO:0000313" key="3">
    <source>
        <dbReference type="EMBL" id="CAK0872790.1"/>
    </source>
</evidence>
<feature type="non-terminal residue" evidence="3">
    <location>
        <position position="1"/>
    </location>
</feature>
<gene>
    <name evidence="3" type="ORF">PCOR1329_LOCUS58155</name>
</gene>
<dbReference type="PROSITE" id="PS51444">
    <property type="entry name" value="FH2"/>
    <property type="match status" value="1"/>
</dbReference>
<comment type="caution">
    <text evidence="3">The sequence shown here is derived from an EMBL/GenBank/DDBJ whole genome shotgun (WGS) entry which is preliminary data.</text>
</comment>
<feature type="compositionally biased region" description="Low complexity" evidence="1">
    <location>
        <begin position="306"/>
        <end position="315"/>
    </location>
</feature>
<proteinExistence type="predicted"/>
<dbReference type="Gene3D" id="1.20.58.2220">
    <property type="entry name" value="Formin, FH2 domain"/>
    <property type="match status" value="1"/>
</dbReference>
<evidence type="ECO:0000259" key="2">
    <source>
        <dbReference type="PROSITE" id="PS51444"/>
    </source>
</evidence>
<dbReference type="Proteomes" id="UP001189429">
    <property type="component" value="Unassembled WGS sequence"/>
</dbReference>
<dbReference type="SUPFAM" id="SSF101447">
    <property type="entry name" value="Formin homology 2 domain (FH2 domain)"/>
    <property type="match status" value="1"/>
</dbReference>
<keyword evidence="4" id="KW-1185">Reference proteome</keyword>
<sequence>DLSAVPAATRVELDDVGKDIQGLKDSLMRIARSAKLSASGSPVASTRSGSEGAAGDVEDVFHTLAPDTVKAAEERLAGIDRAVTEVNQAYAELATWYGEKRGNKSGDLATHEWLGYIDIFLQDLQRSEAARKVHMEKVQRQARRKKQAVRKAASQPAPRPAEDAAAEGGRRPEEAALGVVPPLERLAEGGPAQPEGSPPLSSPSSSHGNTRRRRAGREAPFQSRRSNAVIDHFGGAPGGRSPAAQGTAERRCFSDPARSPSSAQAAAAAAPSPAAATRSPSADAGGGGRDRAARRPGGDRGRRDSVGSSVRNGSSERTASSTEILASAAQGLQALAARSARSGTPSSAGRTVSPGSGTGSPTRPGLPHANRAPSEASAARHGRPL</sequence>
<evidence type="ECO:0000256" key="1">
    <source>
        <dbReference type="SAM" id="MobiDB-lite"/>
    </source>
</evidence>
<feature type="compositionally biased region" description="Basic and acidic residues" evidence="1">
    <location>
        <begin position="288"/>
        <end position="305"/>
    </location>
</feature>
<name>A0ABN9VKV9_9DINO</name>
<feature type="compositionally biased region" description="Low complexity" evidence="1">
    <location>
        <begin position="325"/>
        <end position="365"/>
    </location>
</feature>
<protein>
    <recommendedName>
        <fullName evidence="2">FH2 domain-containing protein</fullName>
    </recommendedName>
</protein>